<evidence type="ECO:0000313" key="2">
    <source>
        <dbReference type="Proteomes" id="UP001057134"/>
    </source>
</evidence>
<name>A0ABY4RVC1_9BACL</name>
<reference evidence="1" key="2">
    <citation type="journal article" date="2021" name="J Anim Sci Technol">
        <title>Complete genome sequence of Paenibacillus konkukensis sp. nov. SK3146 as a potential probiotic strain.</title>
        <authorList>
            <person name="Jung H.I."/>
            <person name="Park S."/>
            <person name="Niu K.M."/>
            <person name="Lee S.W."/>
            <person name="Kothari D."/>
            <person name="Yi K.J."/>
            <person name="Kim S.K."/>
        </authorList>
    </citation>
    <scope>NUCLEOTIDE SEQUENCE</scope>
    <source>
        <strain evidence="1">SK3146</strain>
    </source>
</reference>
<dbReference type="InterPro" id="IPR017263">
    <property type="entry name" value="UCP037692"/>
</dbReference>
<keyword evidence="2" id="KW-1185">Reference proteome</keyword>
<sequence length="71" mass="8641">MFEEFEVKPLFEDQIHERYQFSLNHEGNDYNGVYHQGEISWFHPLPQNTLHDELLEEMEAQVHQKMQDHLS</sequence>
<accession>A0ABY4RVC1</accession>
<proteinExistence type="predicted"/>
<gene>
    <name evidence="1" type="ORF">SK3146_05573</name>
</gene>
<protein>
    <submittedName>
        <fullName evidence="1">Uncharacterized protein</fullName>
    </submittedName>
</protein>
<dbReference type="EMBL" id="CP027059">
    <property type="protein sequence ID" value="UQZ86280.1"/>
    <property type="molecule type" value="Genomic_DNA"/>
</dbReference>
<evidence type="ECO:0000313" key="1">
    <source>
        <dbReference type="EMBL" id="UQZ86280.1"/>
    </source>
</evidence>
<organism evidence="1 2">
    <name type="scientific">Paenibacillus konkukensis</name>
    <dbReference type="NCBI Taxonomy" id="2020716"/>
    <lineage>
        <taxon>Bacteria</taxon>
        <taxon>Bacillati</taxon>
        <taxon>Bacillota</taxon>
        <taxon>Bacilli</taxon>
        <taxon>Bacillales</taxon>
        <taxon>Paenibacillaceae</taxon>
        <taxon>Paenibacillus</taxon>
    </lineage>
</organism>
<dbReference type="Pfam" id="PF17277">
    <property type="entry name" value="DUF5342"/>
    <property type="match status" value="1"/>
</dbReference>
<reference evidence="1" key="1">
    <citation type="submission" date="2018-02" db="EMBL/GenBank/DDBJ databases">
        <authorList>
            <person name="Kim S.-K."/>
            <person name="Jung H.-I."/>
            <person name="Lee S.-W."/>
        </authorList>
    </citation>
    <scope>NUCLEOTIDE SEQUENCE</scope>
    <source>
        <strain evidence="1">SK3146</strain>
    </source>
</reference>
<dbReference type="Proteomes" id="UP001057134">
    <property type="component" value="Chromosome"/>
</dbReference>
<dbReference type="RefSeq" id="WP_249861828.1">
    <property type="nucleotide sequence ID" value="NZ_CP027059.1"/>
</dbReference>